<feature type="transmembrane region" description="Helical" evidence="2">
    <location>
        <begin position="1028"/>
        <end position="1048"/>
    </location>
</feature>
<dbReference type="GO" id="GO:0098003">
    <property type="term" value="P:viral tail assembly"/>
    <property type="evidence" value="ECO:0007669"/>
    <property type="project" value="UniProtKB-KW"/>
</dbReference>
<protein>
    <submittedName>
        <fullName evidence="4">Tape measure protein</fullName>
    </submittedName>
</protein>
<dbReference type="InterPro" id="IPR013491">
    <property type="entry name" value="Tape_meas_N"/>
</dbReference>
<keyword evidence="2" id="KW-1133">Transmembrane helix</keyword>
<dbReference type="SUPFAM" id="SSF48371">
    <property type="entry name" value="ARM repeat"/>
    <property type="match status" value="1"/>
</dbReference>
<feature type="transmembrane region" description="Helical" evidence="2">
    <location>
        <begin position="1095"/>
        <end position="1122"/>
    </location>
</feature>
<feature type="transmembrane region" description="Helical" evidence="2">
    <location>
        <begin position="975"/>
        <end position="992"/>
    </location>
</feature>
<feature type="transmembrane region" description="Helical" evidence="2">
    <location>
        <begin position="706"/>
        <end position="725"/>
    </location>
</feature>
<organism evidence="4">
    <name type="scientific">Gordonia phage Petito</name>
    <dbReference type="NCBI Taxonomy" id="3158876"/>
    <lineage>
        <taxon>Viruses</taxon>
        <taxon>Duplodnaviria</taxon>
        <taxon>Heunggongvirae</taxon>
        <taxon>Uroviricota</taxon>
        <taxon>Caudoviricetes</taxon>
    </lineage>
</organism>
<dbReference type="EMBL" id="PP758912">
    <property type="protein sequence ID" value="XCH43903.1"/>
    <property type="molecule type" value="Genomic_DNA"/>
</dbReference>
<evidence type="ECO:0000256" key="1">
    <source>
        <dbReference type="ARBA" id="ARBA00022465"/>
    </source>
</evidence>
<feature type="transmembrane region" description="Helical" evidence="2">
    <location>
        <begin position="765"/>
        <end position="785"/>
    </location>
</feature>
<evidence type="ECO:0000259" key="3">
    <source>
        <dbReference type="Pfam" id="PF20155"/>
    </source>
</evidence>
<feature type="transmembrane region" description="Helical" evidence="2">
    <location>
        <begin position="825"/>
        <end position="845"/>
    </location>
</feature>
<feature type="transmembrane region" description="Helical" evidence="2">
    <location>
        <begin position="998"/>
        <end position="1016"/>
    </location>
</feature>
<dbReference type="NCBIfam" id="TIGR02675">
    <property type="entry name" value="tape_meas_nterm"/>
    <property type="match status" value="1"/>
</dbReference>
<feature type="transmembrane region" description="Helical" evidence="2">
    <location>
        <begin position="1054"/>
        <end position="1083"/>
    </location>
</feature>
<evidence type="ECO:0000256" key="2">
    <source>
        <dbReference type="SAM" id="Phobius"/>
    </source>
</evidence>
<dbReference type="InterPro" id="IPR016024">
    <property type="entry name" value="ARM-type_fold"/>
</dbReference>
<gene>
    <name evidence="4" type="primary">31</name>
    <name evidence="4" type="ORF">SEA_PETITO_31</name>
</gene>
<feature type="domain" description="Tape measure protein N-terminal" evidence="3">
    <location>
        <begin position="131"/>
        <end position="242"/>
    </location>
</feature>
<name>A0AAU8GQA6_9CAUD</name>
<feature type="transmembrane region" description="Helical" evidence="2">
    <location>
        <begin position="626"/>
        <end position="648"/>
    </location>
</feature>
<proteinExistence type="predicted"/>
<feature type="transmembrane region" description="Helical" evidence="2">
    <location>
        <begin position="915"/>
        <end position="935"/>
    </location>
</feature>
<feature type="transmembrane region" description="Helical" evidence="2">
    <location>
        <begin position="857"/>
        <end position="878"/>
    </location>
</feature>
<evidence type="ECO:0000313" key="4">
    <source>
        <dbReference type="EMBL" id="XCH43903.1"/>
    </source>
</evidence>
<keyword evidence="1" id="KW-1188">Viral release from host cell</keyword>
<feature type="transmembrane region" description="Helical" evidence="2">
    <location>
        <begin position="941"/>
        <end position="963"/>
    </location>
</feature>
<feature type="transmembrane region" description="Helical" evidence="2">
    <location>
        <begin position="797"/>
        <end position="819"/>
    </location>
</feature>
<reference evidence="4" key="1">
    <citation type="submission" date="2024-05" db="EMBL/GenBank/DDBJ databases">
        <authorList>
            <person name="Benson E.M."/>
            <person name="Blount M.E."/>
            <person name="Chauhan S."/>
            <person name="Ehrhart J.N."/>
            <person name="Foster A.Z."/>
            <person name="Ingber A.M."/>
            <person name="Julian M.L."/>
            <person name="Kwansah D.N."/>
            <person name="Le T."/>
            <person name="May E.J."/>
            <person name="Mazel E.H."/>
            <person name="Morency E."/>
            <person name="Nelson S.A."/>
            <person name="O'Toole C.T."/>
            <person name="Potter K.E."/>
            <person name="Rue A.R."/>
            <person name="Vita L.A."/>
            <person name="Weigand K.A."/>
            <person name="Monti D.L."/>
            <person name="Russell D.A."/>
            <person name="Jacobs-Sera D."/>
            <person name="Hatfull G.F."/>
        </authorList>
    </citation>
    <scope>NUCLEOTIDE SEQUENCE</scope>
</reference>
<dbReference type="Pfam" id="PF20155">
    <property type="entry name" value="TMP_3"/>
    <property type="match status" value="1"/>
</dbReference>
<keyword evidence="2" id="KW-0472">Membrane</keyword>
<feature type="transmembrane region" description="Helical" evidence="2">
    <location>
        <begin position="732"/>
        <end position="753"/>
    </location>
</feature>
<feature type="transmembrane region" description="Helical" evidence="2">
    <location>
        <begin position="449"/>
        <end position="471"/>
    </location>
</feature>
<keyword evidence="1" id="KW-1245">Viral tail assembly</keyword>
<sequence>MAVIDDLIVAMQFDNSRFESAVRVSLATLTHLKSSLQFGNAPNGIDAAQKSADNLSMAPASAQVDGLSAKFLALSTVAITALSNITNKVVDAGTAMAKSLTIDPIMQGFDEYELKMGSIQTILANTSKDGTTLKEVTANLDELNTYADKTIYNFGDMTKNIGLFTNAGIGVADATKMIQGFSNEAAASGTSAQGAAGAAYQLSQALSAGQITLMDWRSLTNVGMGNKNMQEGIVQIAEAMGVFDEAGISANEVLKDFNGSLEKKWLKADVMENYLKIQAEGNEEVSRAMMKQIGLSDKQADAFIKQQKIAQDSATKVRTWTQLVDTLREGVGSSWASTFDILLGDFDSATVLFTGISETLGGMIGSFGDARNELLQGWADMGGRDIALEGLKNVFEGLMSVIRPIKEAFREIFPPTTAQSLLAMTTAFRDFTANLKVGSETANNIKRTFAGVFAIFGIGATIVKAILGVFLDLFSAVSGGSGGFLSVTANLGDFLVKIHEGLKSSEAFKNFFAGLGTILAVPIKLFSSLAAGVGEFMTKLGDVGGVVSQVYGILAKGDFRGGPFDEDSKVVDVLFRIREALEWVSGAIEQFWNVLSKGDFVGSGPFSEDSPIIDGLFKFREMLSGFFEPGNVSAIFGAGAIAAVAYGLSRVVKGAIAKFTGEDGGILGELKGAFTAIKDSFESVTGVFDKLTDALTVMQTNVKANIILKIAVAVGILALALKLLATMDVPSLVKSLTAVVTAVTILVAALAIISKMAALPGIVNMPLIAIALIGLAAAVLILSAAMKVMATMSWEELARGLTGLAVALGLMVAASYGMGKASGPLLRAGLAMIPFAAGVRLLVVSIQAMSTMSWGDLAKGMAGLAGSLLVIAGAMKIMPKNLPAIGAGLILVSIGVLGISTAIRAMGGMDTGTMVQGLIGMGAALVIIAGALQLMPKNMPAMALSLLGVSIALGAVAGVVMALGGMGWGDLAKGLVGLAGALLILSVAMYAMSGAMAGALALTVAAAGLTLLMIPLQIMAGMSWQEMLMGLGMLAGTLTILGLAGYLLAPVAPIIIALGIGMGALGIGLLAVGAAALVFGLALKTIIEVVMMGQTAMTALLTFIPQLAIAFATAIASFIIAIANNTGAIMAAFGKLLTGLLDLVITLIPKIAEVIRQLLSAFLSIIIEYAPQIGEAFKTVIRTMLDIITTMIPEIADAGFRMIIGFLQVIRDRIPEVATVATDIVVAFINSLNGNLQRIIQAAVDFIVNFLNGLATGIRENIPRVSAAAREVGKAIIDGIVQAIQDGLGDVLGAAKGIASSALNAAKSLLGINSPSKRFYELGEWTVEGYVNGVDSKNSYAAKTANKFATGFVAGFSKGIGKEMPKVLDEFFKIIEEGTDDVIISTRAMKDGFNSVSGAVWQAELAMAEFHGQVNRADPKSVEAYVEKAGGKLKYLKGMIDAVRESAEEMFSQLSEGKGLDQVLGSEEFLGTVLNGALSVGSLFGVEGMLIATGIRLALAVVDGLLSIFMGPGTTVLGVIGEWITKLVRAVGGWFGVKFPVAEELQEGDKALQDFMAKVDEGNGRFEKLSEEAVKSLTDQMNEADDLANGIDDMDPTVRPILDLNGWNKQINDFLESLDTGPVVLNSIIDKISDFVGGTVDNIRGLFDRGNDAPVTQTTNVTLNQTNESPKALDHVEIYRQTKSQLSLAKEALGVS</sequence>
<feature type="transmembrane region" description="Helical" evidence="2">
    <location>
        <begin position="1128"/>
        <end position="1148"/>
    </location>
</feature>
<feature type="transmembrane region" description="Helical" evidence="2">
    <location>
        <begin position="884"/>
        <end position="903"/>
    </location>
</feature>
<keyword evidence="2" id="KW-0812">Transmembrane</keyword>
<accession>A0AAU8GQA6</accession>